<proteinExistence type="predicted"/>
<evidence type="ECO:0000313" key="3">
    <source>
        <dbReference type="Proteomes" id="UP000007431"/>
    </source>
</evidence>
<feature type="region of interest" description="Disordered" evidence="1">
    <location>
        <begin position="1"/>
        <end position="24"/>
    </location>
</feature>
<name>D8Q502_SCHCM</name>
<reference evidence="2 3" key="1">
    <citation type="journal article" date="2010" name="Nat. Biotechnol.">
        <title>Genome sequence of the model mushroom Schizophyllum commune.</title>
        <authorList>
            <person name="Ohm R.A."/>
            <person name="de Jong J.F."/>
            <person name="Lugones L.G."/>
            <person name="Aerts A."/>
            <person name="Kothe E."/>
            <person name="Stajich J.E."/>
            <person name="de Vries R.P."/>
            <person name="Record E."/>
            <person name="Levasseur A."/>
            <person name="Baker S.E."/>
            <person name="Bartholomew K.A."/>
            <person name="Coutinho P.M."/>
            <person name="Erdmann S."/>
            <person name="Fowler T.J."/>
            <person name="Gathman A.C."/>
            <person name="Lombard V."/>
            <person name="Henrissat B."/>
            <person name="Knabe N."/>
            <person name="Kuees U."/>
            <person name="Lilly W.W."/>
            <person name="Lindquist E."/>
            <person name="Lucas S."/>
            <person name="Magnuson J.K."/>
            <person name="Piumi F."/>
            <person name="Raudaskoski M."/>
            <person name="Salamov A."/>
            <person name="Schmutz J."/>
            <person name="Schwarze F.W.M.R."/>
            <person name="vanKuyk P.A."/>
            <person name="Horton J.S."/>
            <person name="Grigoriev I.V."/>
            <person name="Woesten H.A.B."/>
        </authorList>
    </citation>
    <scope>NUCLEOTIDE SEQUENCE [LARGE SCALE GENOMIC DNA]</scope>
    <source>
        <strain evidence="3">H4-8 / FGSC 9210</strain>
    </source>
</reference>
<dbReference type="VEuPathDB" id="FungiDB:SCHCODRAFT_02667858"/>
<protein>
    <submittedName>
        <fullName evidence="2">Expressed protein</fullName>
    </submittedName>
</protein>
<dbReference type="Proteomes" id="UP000007431">
    <property type="component" value="Unassembled WGS sequence"/>
</dbReference>
<dbReference type="HOGENOM" id="CLU_1850004_0_0_1"/>
<evidence type="ECO:0000313" key="2">
    <source>
        <dbReference type="EMBL" id="EFI96882.1"/>
    </source>
</evidence>
<feature type="region of interest" description="Disordered" evidence="1">
    <location>
        <begin position="95"/>
        <end position="123"/>
    </location>
</feature>
<accession>D8Q502</accession>
<dbReference type="KEGG" id="scm:SCHCO_02667858"/>
<keyword evidence="3" id="KW-1185">Reference proteome</keyword>
<gene>
    <name evidence="2" type="ORF">SCHCODRAFT_85212</name>
</gene>
<dbReference type="InParanoid" id="D8Q502"/>
<organism evidence="3">
    <name type="scientific">Schizophyllum commune (strain H4-8 / FGSC 9210)</name>
    <name type="common">Split gill fungus</name>
    <dbReference type="NCBI Taxonomy" id="578458"/>
    <lineage>
        <taxon>Eukaryota</taxon>
        <taxon>Fungi</taxon>
        <taxon>Dikarya</taxon>
        <taxon>Basidiomycota</taxon>
        <taxon>Agaricomycotina</taxon>
        <taxon>Agaricomycetes</taxon>
        <taxon>Agaricomycetidae</taxon>
        <taxon>Agaricales</taxon>
        <taxon>Schizophyllaceae</taxon>
        <taxon>Schizophyllum</taxon>
    </lineage>
</organism>
<feature type="non-terminal residue" evidence="2">
    <location>
        <position position="1"/>
    </location>
</feature>
<dbReference type="AlphaFoldDB" id="D8Q502"/>
<dbReference type="GeneID" id="9589791"/>
<evidence type="ECO:0000256" key="1">
    <source>
        <dbReference type="SAM" id="MobiDB-lite"/>
    </source>
</evidence>
<sequence>HQRAKSACAGHGATVGFPHGNRTTPGRCRLLPTAWGRLVRPRSVYKRPVGIAGTFFTRQQENELSAASRTTLPRSRRVLPGWSSAAARPVLRRPAASGWVRTQSGTADRLRRPATAAEGQRRRRRVHGLSRGYPLLLLC</sequence>
<dbReference type="EMBL" id="GL377306">
    <property type="protein sequence ID" value="EFI96882.1"/>
    <property type="molecule type" value="Genomic_DNA"/>
</dbReference>